<proteinExistence type="predicted"/>
<reference evidence="2 3" key="1">
    <citation type="submission" date="2019-07" db="EMBL/GenBank/DDBJ databases">
        <title>Whole genome shotgun sequence of Brevifollis gellanilyticus NBRC 108608.</title>
        <authorList>
            <person name="Hosoyama A."/>
            <person name="Uohara A."/>
            <person name="Ohji S."/>
            <person name="Ichikawa N."/>
        </authorList>
    </citation>
    <scope>NUCLEOTIDE SEQUENCE [LARGE SCALE GENOMIC DNA]</scope>
    <source>
        <strain evidence="2 3">NBRC 108608</strain>
    </source>
</reference>
<dbReference type="RefSeq" id="WP_146851152.1">
    <property type="nucleotide sequence ID" value="NZ_BKAG01000019.1"/>
</dbReference>
<feature type="compositionally biased region" description="Basic and acidic residues" evidence="1">
    <location>
        <begin position="880"/>
        <end position="889"/>
    </location>
</feature>
<evidence type="ECO:0000313" key="2">
    <source>
        <dbReference type="EMBL" id="GEP43576.1"/>
    </source>
</evidence>
<dbReference type="InterPro" id="IPR052894">
    <property type="entry name" value="AsmA-related"/>
</dbReference>
<evidence type="ECO:0000256" key="1">
    <source>
        <dbReference type="SAM" id="MobiDB-lite"/>
    </source>
</evidence>
<organism evidence="2 3">
    <name type="scientific">Brevifollis gellanilyticus</name>
    <dbReference type="NCBI Taxonomy" id="748831"/>
    <lineage>
        <taxon>Bacteria</taxon>
        <taxon>Pseudomonadati</taxon>
        <taxon>Verrucomicrobiota</taxon>
        <taxon>Verrucomicrobiia</taxon>
        <taxon>Verrucomicrobiales</taxon>
        <taxon>Verrucomicrobiaceae</taxon>
    </lineage>
</organism>
<dbReference type="OrthoDB" id="174450at2"/>
<dbReference type="PANTHER" id="PTHR30441">
    <property type="entry name" value="DUF748 DOMAIN-CONTAINING PROTEIN"/>
    <property type="match status" value="1"/>
</dbReference>
<dbReference type="PANTHER" id="PTHR30441:SF8">
    <property type="entry name" value="DUF748 DOMAIN-CONTAINING PROTEIN"/>
    <property type="match status" value="1"/>
</dbReference>
<accession>A0A512MA16</accession>
<protein>
    <submittedName>
        <fullName evidence="2">Uncharacterized protein</fullName>
    </submittedName>
</protein>
<evidence type="ECO:0000313" key="3">
    <source>
        <dbReference type="Proteomes" id="UP000321577"/>
    </source>
</evidence>
<comment type="caution">
    <text evidence="2">The sequence shown here is derived from an EMBL/GenBank/DDBJ whole genome shotgun (WGS) entry which is preliminary data.</text>
</comment>
<dbReference type="AlphaFoldDB" id="A0A512MA16"/>
<feature type="compositionally biased region" description="Basic and acidic residues" evidence="1">
    <location>
        <begin position="905"/>
        <end position="923"/>
    </location>
</feature>
<sequence>MTPPGPEGTFPGLNQFLSKVIRLILGSGLLAGAIYLGTDAFGKTWRDFVIRELAQRGLHLDFSRLRINPVGGIVAHDVRVFAGSDRKHVLADVDHLILDFNLGKLMEKQFVVEALELSHTRVSFPVDPESPNPTRIELDDLSARVYINDGRLDLQQVEGTLAGIVLSLTGELLLPQKTETDPPTPGVPAPTPMQRVQGLREHQQRVQRGLDWLSRFTFAKAPHLNLEVNGALDKLNELDVRLFFEVEGLEYGSYAADEVRAEAEYNAGFVDLTRFHLKDRLGEVNVSASWLMGAEDLRFQLTSSADLPGLAQAFLDNDNLREIVFYESPHLALEGVWHVDGPLSEHKRPVQVTGHLDCGRFGTRGEVFDGLKATIGVAPEGVYVRDFLLRHKTGTLSAQTLLHETQGTRYQLTVRMDPNAFLPFVEGKQGREIIQRFQFTPESSIDLEVVGVGTDPDPKTWVNKGHGDLRRMKYRGLYVDEFIADVEIQHPLMHFKNIKVRRPEGVAEATHVEVNDVEKWVKLDGIKSGIDPVGVVGVFGPKTAEIVAKYKLPNTTQASVQGTIWYRAPEKNDFVVKFHHPSGTGRYVLFNEDYLIQSPAGELTFKGMDLRFDVSGHVLGGPMNAKGRVDLRPESDDFTALVTAAKFPFEVFKKQMPFEKVRADVSGGRAGTKFDIQSSLLGGNFSLTGTTASERDPKAYTGELLLKNISLPLFASIYWKGNDSQGDATGFFKFTGRMNDWQALKGTGALTILNGDLYSIPIVGMLAPMLRTILPKQIAGYNIAKEADCTFSVGDGFLVTKDFTALTSAFKVLLDGSIDFLNDRLDMNAQVRVRGLPGIVFLPFSELLEYKGTGPLSDAKWEAKLLRGGERTVKAQPLDENNKPVDRPAAEGMKPLLPQLKKLFKNPDKPDKPSDGRLFRSPD</sequence>
<gene>
    <name evidence="2" type="ORF">BGE01nite_28670</name>
</gene>
<dbReference type="Proteomes" id="UP000321577">
    <property type="component" value="Unassembled WGS sequence"/>
</dbReference>
<dbReference type="EMBL" id="BKAG01000019">
    <property type="protein sequence ID" value="GEP43576.1"/>
    <property type="molecule type" value="Genomic_DNA"/>
</dbReference>
<dbReference type="GO" id="GO:0090313">
    <property type="term" value="P:regulation of protein targeting to membrane"/>
    <property type="evidence" value="ECO:0007669"/>
    <property type="project" value="TreeGrafter"/>
</dbReference>
<keyword evidence="3" id="KW-1185">Reference proteome</keyword>
<dbReference type="GO" id="GO:0005886">
    <property type="term" value="C:plasma membrane"/>
    <property type="evidence" value="ECO:0007669"/>
    <property type="project" value="TreeGrafter"/>
</dbReference>
<name>A0A512MA16_9BACT</name>
<feature type="region of interest" description="Disordered" evidence="1">
    <location>
        <begin position="872"/>
        <end position="923"/>
    </location>
</feature>